<evidence type="ECO:0000256" key="4">
    <source>
        <dbReference type="ARBA" id="ARBA00022723"/>
    </source>
</evidence>
<evidence type="ECO:0000256" key="1">
    <source>
        <dbReference type="ARBA" id="ARBA00004167"/>
    </source>
</evidence>
<evidence type="ECO:0000313" key="11">
    <source>
        <dbReference type="EMBL" id="CAK9209097.1"/>
    </source>
</evidence>
<dbReference type="InterPro" id="IPR017972">
    <property type="entry name" value="Cyt_P450_CS"/>
</dbReference>
<name>A0ABP0TZR9_9BRYO</name>
<reference evidence="11" key="1">
    <citation type="submission" date="2024-02" db="EMBL/GenBank/DDBJ databases">
        <authorList>
            <consortium name="ELIXIR-Norway"/>
            <consortium name="Elixir Norway"/>
        </authorList>
    </citation>
    <scope>NUCLEOTIDE SEQUENCE</scope>
</reference>
<evidence type="ECO:0000256" key="10">
    <source>
        <dbReference type="RuleBase" id="RU000461"/>
    </source>
</evidence>
<organism evidence="11 12">
    <name type="scientific">Sphagnum troendelagicum</name>
    <dbReference type="NCBI Taxonomy" id="128251"/>
    <lineage>
        <taxon>Eukaryota</taxon>
        <taxon>Viridiplantae</taxon>
        <taxon>Streptophyta</taxon>
        <taxon>Embryophyta</taxon>
        <taxon>Bryophyta</taxon>
        <taxon>Sphagnophytina</taxon>
        <taxon>Sphagnopsida</taxon>
        <taxon>Sphagnales</taxon>
        <taxon>Sphagnaceae</taxon>
        <taxon>Sphagnum</taxon>
    </lineage>
</organism>
<comment type="similarity">
    <text evidence="2 10">Belongs to the cytochrome P450 family.</text>
</comment>
<keyword evidence="5" id="KW-0443">Lipid metabolism</keyword>
<keyword evidence="5" id="KW-0444">Lipid biosynthesis</keyword>
<dbReference type="PRINTS" id="PR00463">
    <property type="entry name" value="EP450I"/>
</dbReference>
<gene>
    <name evidence="11" type="ORF">CSSPTR1EN2_LOCUS9513</name>
</gene>
<evidence type="ECO:0000256" key="2">
    <source>
        <dbReference type="ARBA" id="ARBA00010617"/>
    </source>
</evidence>
<evidence type="ECO:0000256" key="6">
    <source>
        <dbReference type="ARBA" id="ARBA00022989"/>
    </source>
</evidence>
<keyword evidence="12" id="KW-1185">Reference proteome</keyword>
<keyword evidence="10" id="KW-0503">Monooxygenase</keyword>
<dbReference type="PANTHER" id="PTHR24286">
    <property type="entry name" value="CYTOCHROME P450 26"/>
    <property type="match status" value="1"/>
</dbReference>
<protein>
    <recommendedName>
        <fullName evidence="13">Cytochrome P450</fullName>
    </recommendedName>
</protein>
<evidence type="ECO:0000256" key="9">
    <source>
        <dbReference type="ARBA" id="ARBA00023136"/>
    </source>
</evidence>
<keyword evidence="3" id="KW-0812">Transmembrane</keyword>
<dbReference type="Gene3D" id="1.10.630.10">
    <property type="entry name" value="Cytochrome P450"/>
    <property type="match status" value="1"/>
</dbReference>
<keyword evidence="9" id="KW-0472">Membrane</keyword>
<comment type="subcellular location">
    <subcellularLocation>
        <location evidence="1">Membrane</location>
        <topology evidence="1">Single-pass membrane protein</topology>
    </subcellularLocation>
</comment>
<evidence type="ECO:0000256" key="8">
    <source>
        <dbReference type="ARBA" id="ARBA00023004"/>
    </source>
</evidence>
<dbReference type="InterPro" id="IPR001128">
    <property type="entry name" value="Cyt_P450"/>
</dbReference>
<keyword evidence="4 10" id="KW-0479">Metal-binding</keyword>
<dbReference type="PROSITE" id="PS00086">
    <property type="entry name" value="CYTOCHROME_P450"/>
    <property type="match status" value="1"/>
</dbReference>
<dbReference type="InterPro" id="IPR002401">
    <property type="entry name" value="Cyt_P450_E_grp-I"/>
</dbReference>
<evidence type="ECO:0008006" key="13">
    <source>
        <dbReference type="Google" id="ProtNLM"/>
    </source>
</evidence>
<accession>A0ABP0TZR9</accession>
<sequence length="503" mass="57448">MMGALQQQEAGVMSGGDLNGGLGLTQMLLQQAMMINGMTLPVIAVAAGMWWRWQRAVVMSKSKLRGSSGFPLLGETMAYMSQMGSPLANFVDNKAKRYGKLFKTHLFFQPTVIAAEEEEVRMIVQKEGKLFDVNYPTSFANLLGPYNGLNIVGHMWKRMRRFIVANVLKPELLRERVNFIEDMVIEALSSWEGRTVFVEDEARALAFHVTALIVLNIHPGELNDKIKEDMYILIKGMFFLPIDLPWTAYGKGMRARERVVKTLTDYLESRPVKDDIYDKFIQTIREDSPEDTEEMLRGQGRDLLTGLLFAGHDTTAATMVFTVKYVGENPHVLAEIRKEHENVIKLKQPGERLTWEDCKAMSFTQDVITETLRLCNVSTTTFRKSLEDVHVGGKLVIPKGWMVLPYFRSVHYDPTFYPDPYKFNPWRYKEAGTKLPFFGFGGGARLCPGSELARTEICILLHHLVTKFDSWEFIGKDIPSFFPFPRLSKRLPIRVKPRRKTVK</sequence>
<keyword evidence="5" id="KW-0752">Steroid biosynthesis</keyword>
<keyword evidence="7 10" id="KW-0560">Oxidoreductase</keyword>
<keyword evidence="8 10" id="KW-0408">Iron</keyword>
<evidence type="ECO:0000313" key="12">
    <source>
        <dbReference type="Proteomes" id="UP001497512"/>
    </source>
</evidence>
<dbReference type="Proteomes" id="UP001497512">
    <property type="component" value="Chromosome 17"/>
</dbReference>
<dbReference type="CDD" id="cd11043">
    <property type="entry name" value="CYP90-like"/>
    <property type="match status" value="1"/>
</dbReference>
<keyword evidence="10" id="KW-0349">Heme</keyword>
<dbReference type="PANTHER" id="PTHR24286:SF194">
    <property type="entry name" value="STEROID (22S)-HYDROXYLASE"/>
    <property type="match status" value="1"/>
</dbReference>
<evidence type="ECO:0000256" key="3">
    <source>
        <dbReference type="ARBA" id="ARBA00022692"/>
    </source>
</evidence>
<dbReference type="SUPFAM" id="SSF48264">
    <property type="entry name" value="Cytochrome P450"/>
    <property type="match status" value="1"/>
</dbReference>
<proteinExistence type="inferred from homology"/>
<dbReference type="EMBL" id="OZ019909">
    <property type="protein sequence ID" value="CAK9209097.1"/>
    <property type="molecule type" value="Genomic_DNA"/>
</dbReference>
<evidence type="ECO:0000256" key="5">
    <source>
        <dbReference type="ARBA" id="ARBA00022955"/>
    </source>
</evidence>
<evidence type="ECO:0000256" key="7">
    <source>
        <dbReference type="ARBA" id="ARBA00023002"/>
    </source>
</evidence>
<dbReference type="PRINTS" id="PR00385">
    <property type="entry name" value="P450"/>
</dbReference>
<keyword evidence="6" id="KW-1133">Transmembrane helix</keyword>
<dbReference type="Pfam" id="PF00067">
    <property type="entry name" value="p450"/>
    <property type="match status" value="1"/>
</dbReference>
<dbReference type="InterPro" id="IPR036396">
    <property type="entry name" value="Cyt_P450_sf"/>
</dbReference>